<gene>
    <name evidence="2" type="ORF">PCC79_06875</name>
</gene>
<accession>A0ABZ3CAY7</accession>
<sequence length="343" mass="36690">MTLPEPRFTHLRRLTDARALFEHAEMDAPRVGHGYCVDDNARAVVLLCRAADPSLDDLLAVHLRMVCDAVTADGRCHNRLGPGGWQDEPGEGDWWGRATWALGTAAADHRLDASARRDAARGFALLARRRPRSPRAVALAVLGAVAEGGPAARALVADAADWLAALGSGPWPEERLAYDNARLPEALLAAGSALARPDLIALGLEQLRFLVDAETLGDHFSVTPVGGRALGEEGPGFDQQPIELAALADACARAHDLTSDAFWSVAVDRSWRWFTGDNDVGVCLYDEATGAGYDGLQPHGRNQNRGAESTLSALSVLLQARRKGVVHAPARHPSRRPDAGSRP</sequence>
<name>A0ABZ3CAY7_9ACTN</name>
<evidence type="ECO:0000313" key="3">
    <source>
        <dbReference type="Proteomes" id="UP001434337"/>
    </source>
</evidence>
<evidence type="ECO:0000256" key="1">
    <source>
        <dbReference type="SAM" id="MobiDB-lite"/>
    </source>
</evidence>
<evidence type="ECO:0000313" key="2">
    <source>
        <dbReference type="EMBL" id="WZW99903.1"/>
    </source>
</evidence>
<keyword evidence="3" id="KW-1185">Reference proteome</keyword>
<dbReference type="Proteomes" id="UP001434337">
    <property type="component" value="Chromosome"/>
</dbReference>
<protein>
    <recommendedName>
        <fullName evidence="4">Glycosyltransferase</fullName>
    </recommendedName>
</protein>
<evidence type="ECO:0008006" key="4">
    <source>
        <dbReference type="Google" id="ProtNLM"/>
    </source>
</evidence>
<reference evidence="2 3" key="1">
    <citation type="journal article" date="2023" name="Environ Microbiome">
        <title>A coral-associated actinobacterium mitigates coral bleaching under heat stress.</title>
        <authorList>
            <person name="Li J."/>
            <person name="Zou Y."/>
            <person name="Li Q."/>
            <person name="Zhang J."/>
            <person name="Bourne D.G."/>
            <person name="Lyu Y."/>
            <person name="Liu C."/>
            <person name="Zhang S."/>
        </authorList>
    </citation>
    <scope>NUCLEOTIDE SEQUENCE [LARGE SCALE GENOMIC DNA]</scope>
    <source>
        <strain evidence="2 3">SCSIO 13291</strain>
    </source>
</reference>
<feature type="compositionally biased region" description="Basic residues" evidence="1">
    <location>
        <begin position="323"/>
        <end position="334"/>
    </location>
</feature>
<feature type="region of interest" description="Disordered" evidence="1">
    <location>
        <begin position="323"/>
        <end position="343"/>
    </location>
</feature>
<dbReference type="RefSeq" id="WP_232548174.1">
    <property type="nucleotide sequence ID" value="NZ_CP115965.1"/>
</dbReference>
<proteinExistence type="predicted"/>
<dbReference type="EMBL" id="CP115965">
    <property type="protein sequence ID" value="WZW99903.1"/>
    <property type="molecule type" value="Genomic_DNA"/>
</dbReference>
<organism evidence="2 3">
    <name type="scientific">Propioniciclava soli</name>
    <dbReference type="NCBI Taxonomy" id="2775081"/>
    <lineage>
        <taxon>Bacteria</taxon>
        <taxon>Bacillati</taxon>
        <taxon>Actinomycetota</taxon>
        <taxon>Actinomycetes</taxon>
        <taxon>Propionibacteriales</taxon>
        <taxon>Propionibacteriaceae</taxon>
        <taxon>Propioniciclava</taxon>
    </lineage>
</organism>